<dbReference type="KEGG" id="mico:GDR74_07295"/>
<dbReference type="Proteomes" id="UP000325614">
    <property type="component" value="Chromosome"/>
</dbReference>
<evidence type="ECO:0000313" key="2">
    <source>
        <dbReference type="Proteomes" id="UP000325614"/>
    </source>
</evidence>
<sequence length="86" mass="9999">MSPADRILSRLPDPDDVLRRLADVLQLPARCRRRACRREHGCQGGYGPPCYLAHRQMFAEAVGEGLHQARVHWREQRESLRAILRR</sequence>
<reference evidence="1 2" key="1">
    <citation type="submission" date="2019-10" db="EMBL/GenBank/DDBJ databases">
        <title>Isolation, Identification of Microvirga thermotolerans HR1, a novel thermophilic bacterium and Comparative Genomics of the genus Microvirga.</title>
        <authorList>
            <person name="Li J."/>
            <person name="Zhang W."/>
            <person name="Lin M."/>
            <person name="Wang J."/>
        </authorList>
    </citation>
    <scope>NUCLEOTIDE SEQUENCE [LARGE SCALE GENOMIC DNA]</scope>
    <source>
        <strain evidence="1 2">HR1</strain>
    </source>
</reference>
<keyword evidence="2" id="KW-1185">Reference proteome</keyword>
<dbReference type="AlphaFoldDB" id="A0A5P9JWN0"/>
<dbReference type="RefSeq" id="WP_152585691.1">
    <property type="nucleotide sequence ID" value="NZ_CP045423.1"/>
</dbReference>
<accession>A0A5P9JWN0</accession>
<organism evidence="1 2">
    <name type="scientific">Microvirga thermotolerans</name>
    <dbReference type="NCBI Taxonomy" id="2651334"/>
    <lineage>
        <taxon>Bacteria</taxon>
        <taxon>Pseudomonadati</taxon>
        <taxon>Pseudomonadota</taxon>
        <taxon>Alphaproteobacteria</taxon>
        <taxon>Hyphomicrobiales</taxon>
        <taxon>Methylobacteriaceae</taxon>
        <taxon>Microvirga</taxon>
    </lineage>
</organism>
<gene>
    <name evidence="1" type="ORF">GDR74_07295</name>
</gene>
<evidence type="ECO:0000313" key="1">
    <source>
        <dbReference type="EMBL" id="QFU16046.1"/>
    </source>
</evidence>
<dbReference type="EMBL" id="CP045423">
    <property type="protein sequence ID" value="QFU16046.1"/>
    <property type="molecule type" value="Genomic_DNA"/>
</dbReference>
<protein>
    <submittedName>
        <fullName evidence="1">Uncharacterized protein</fullName>
    </submittedName>
</protein>
<proteinExistence type="predicted"/>
<name>A0A5P9JWN0_9HYPH</name>